<dbReference type="PANTHER" id="PTHR14464:SF4">
    <property type="entry name" value="EXONUCLEASE V"/>
    <property type="match status" value="1"/>
</dbReference>
<keyword evidence="3" id="KW-1185">Reference proteome</keyword>
<proteinExistence type="inferred from homology"/>
<comment type="caution">
    <text evidence="2">The sequence shown here is derived from an EMBL/GenBank/DDBJ whole genome shotgun (WGS) entry which is preliminary data.</text>
</comment>
<sequence>MVTPFSSLVVKKVKFQLKSAEERWAVRFMNFITGANQLLFDGLTRELPLIGFIQGAWMVGVLDQIQIPVSEPDRPPILIDTKTRVRNEYELQKDHSLLGEHLFEYDLEFVEGQIKTSLEFWLGGREATYTPKEERWKCRSCQFALMRPVITGNNKGCSSF</sequence>
<evidence type="ECO:0000313" key="3">
    <source>
        <dbReference type="Proteomes" id="UP001346149"/>
    </source>
</evidence>
<dbReference type="PANTHER" id="PTHR14464">
    <property type="entry name" value="EXONUCLEASE V"/>
    <property type="match status" value="1"/>
</dbReference>
<dbReference type="AlphaFoldDB" id="A0AAN7QE80"/>
<dbReference type="GO" id="GO:0005634">
    <property type="term" value="C:nucleus"/>
    <property type="evidence" value="ECO:0007669"/>
    <property type="project" value="TreeGrafter"/>
</dbReference>
<evidence type="ECO:0000256" key="1">
    <source>
        <dbReference type="ARBA" id="ARBA00009797"/>
    </source>
</evidence>
<dbReference type="Proteomes" id="UP001346149">
    <property type="component" value="Unassembled WGS sequence"/>
</dbReference>
<dbReference type="EMBL" id="JAXQNO010000023">
    <property type="protein sequence ID" value="KAK4765016.1"/>
    <property type="molecule type" value="Genomic_DNA"/>
</dbReference>
<dbReference type="InterPro" id="IPR019190">
    <property type="entry name" value="EXOV"/>
</dbReference>
<dbReference type="Pfam" id="PF09810">
    <property type="entry name" value="Exo5"/>
    <property type="match status" value="2"/>
</dbReference>
<reference evidence="2 3" key="1">
    <citation type="journal article" date="2023" name="Hortic Res">
        <title>Pangenome of water caltrop reveals structural variations and asymmetric subgenome divergence after allopolyploidization.</title>
        <authorList>
            <person name="Zhang X."/>
            <person name="Chen Y."/>
            <person name="Wang L."/>
            <person name="Yuan Y."/>
            <person name="Fang M."/>
            <person name="Shi L."/>
            <person name="Lu R."/>
            <person name="Comes H.P."/>
            <person name="Ma Y."/>
            <person name="Chen Y."/>
            <person name="Huang G."/>
            <person name="Zhou Y."/>
            <person name="Zheng Z."/>
            <person name="Qiu Y."/>
        </authorList>
    </citation>
    <scope>NUCLEOTIDE SEQUENCE [LARGE SCALE GENOMIC DNA]</scope>
    <source>
        <strain evidence="2">F231</strain>
    </source>
</reference>
<dbReference type="GO" id="GO:0036297">
    <property type="term" value="P:interstrand cross-link repair"/>
    <property type="evidence" value="ECO:0007669"/>
    <property type="project" value="TreeGrafter"/>
</dbReference>
<protein>
    <submittedName>
        <fullName evidence="2">Uncharacterized protein</fullName>
    </submittedName>
</protein>
<name>A0AAN7QE80_TRANT</name>
<organism evidence="2 3">
    <name type="scientific">Trapa natans</name>
    <name type="common">Water chestnut</name>
    <dbReference type="NCBI Taxonomy" id="22666"/>
    <lineage>
        <taxon>Eukaryota</taxon>
        <taxon>Viridiplantae</taxon>
        <taxon>Streptophyta</taxon>
        <taxon>Embryophyta</taxon>
        <taxon>Tracheophyta</taxon>
        <taxon>Spermatophyta</taxon>
        <taxon>Magnoliopsida</taxon>
        <taxon>eudicotyledons</taxon>
        <taxon>Gunneridae</taxon>
        <taxon>Pentapetalae</taxon>
        <taxon>rosids</taxon>
        <taxon>malvids</taxon>
        <taxon>Myrtales</taxon>
        <taxon>Lythraceae</taxon>
        <taxon>Trapa</taxon>
    </lineage>
</organism>
<gene>
    <name evidence="2" type="ORF">SAY86_026106</name>
</gene>
<evidence type="ECO:0000313" key="2">
    <source>
        <dbReference type="EMBL" id="KAK4765016.1"/>
    </source>
</evidence>
<accession>A0AAN7QE80</accession>
<dbReference type="GO" id="GO:0045145">
    <property type="term" value="F:single-stranded DNA 5'-3' DNA exonuclease activity"/>
    <property type="evidence" value="ECO:0007669"/>
    <property type="project" value="InterPro"/>
</dbReference>
<comment type="similarity">
    <text evidence="1">Belongs to the EXO5 family.</text>
</comment>